<evidence type="ECO:0000313" key="8">
    <source>
        <dbReference type="EMBL" id="KAJ1977407.1"/>
    </source>
</evidence>
<dbReference type="InterPro" id="IPR003892">
    <property type="entry name" value="CUE"/>
</dbReference>
<evidence type="ECO:0000256" key="5">
    <source>
        <dbReference type="SAM" id="Phobius"/>
    </source>
</evidence>
<dbReference type="Gene3D" id="1.10.8.10">
    <property type="entry name" value="DNA helicase RuvA subunit, C-terminal domain"/>
    <property type="match status" value="1"/>
</dbReference>
<name>A0A9W8ECH0_9FUNG</name>
<dbReference type="SUPFAM" id="SSF144091">
    <property type="entry name" value="Rhomboid-like"/>
    <property type="match status" value="1"/>
</dbReference>
<proteinExistence type="predicted"/>
<evidence type="ECO:0000256" key="4">
    <source>
        <dbReference type="ARBA" id="ARBA00023136"/>
    </source>
</evidence>
<dbReference type="SMART" id="SM00546">
    <property type="entry name" value="CUE"/>
    <property type="match status" value="1"/>
</dbReference>
<evidence type="ECO:0008006" key="10">
    <source>
        <dbReference type="Google" id="ProtNLM"/>
    </source>
</evidence>
<organism evidence="8 9">
    <name type="scientific">Dimargaris verticillata</name>
    <dbReference type="NCBI Taxonomy" id="2761393"/>
    <lineage>
        <taxon>Eukaryota</taxon>
        <taxon>Fungi</taxon>
        <taxon>Fungi incertae sedis</taxon>
        <taxon>Zoopagomycota</taxon>
        <taxon>Kickxellomycotina</taxon>
        <taxon>Dimargaritomycetes</taxon>
        <taxon>Dimargaritales</taxon>
        <taxon>Dimargaritaceae</taxon>
        <taxon>Dimargaris</taxon>
    </lineage>
</organism>
<keyword evidence="9" id="KW-1185">Reference proteome</keyword>
<evidence type="ECO:0000259" key="7">
    <source>
        <dbReference type="PROSITE" id="PS51140"/>
    </source>
</evidence>
<dbReference type="GO" id="GO:0043130">
    <property type="term" value="F:ubiquitin binding"/>
    <property type="evidence" value="ECO:0007669"/>
    <property type="project" value="InterPro"/>
</dbReference>
<dbReference type="OrthoDB" id="272778at2759"/>
<keyword evidence="2 5" id="KW-0812">Transmembrane</keyword>
<dbReference type="GO" id="GO:0004252">
    <property type="term" value="F:serine-type endopeptidase activity"/>
    <property type="evidence" value="ECO:0007669"/>
    <property type="project" value="InterPro"/>
</dbReference>
<dbReference type="PROSITE" id="PS50030">
    <property type="entry name" value="UBA"/>
    <property type="match status" value="1"/>
</dbReference>
<dbReference type="GO" id="GO:0016020">
    <property type="term" value="C:membrane"/>
    <property type="evidence" value="ECO:0007669"/>
    <property type="project" value="UniProtKB-SubCell"/>
</dbReference>
<keyword evidence="3 5" id="KW-1133">Transmembrane helix</keyword>
<dbReference type="InterPro" id="IPR035952">
    <property type="entry name" value="Rhomboid-like_sf"/>
</dbReference>
<feature type="transmembrane region" description="Helical" evidence="5">
    <location>
        <begin position="89"/>
        <end position="111"/>
    </location>
</feature>
<feature type="domain" description="UBA" evidence="6">
    <location>
        <begin position="272"/>
        <end position="314"/>
    </location>
</feature>
<dbReference type="Pfam" id="PF02845">
    <property type="entry name" value="CUE"/>
    <property type="match status" value="1"/>
</dbReference>
<dbReference type="InterPro" id="IPR015940">
    <property type="entry name" value="UBA"/>
</dbReference>
<feature type="transmembrane region" description="Helical" evidence="5">
    <location>
        <begin position="123"/>
        <end position="140"/>
    </location>
</feature>
<dbReference type="InterPro" id="IPR009060">
    <property type="entry name" value="UBA-like_sf"/>
</dbReference>
<feature type="transmembrane region" description="Helical" evidence="5">
    <location>
        <begin position="161"/>
        <end position="188"/>
    </location>
</feature>
<evidence type="ECO:0000313" key="9">
    <source>
        <dbReference type="Proteomes" id="UP001151582"/>
    </source>
</evidence>
<feature type="transmembrane region" description="Helical" evidence="5">
    <location>
        <begin position="12"/>
        <end position="33"/>
    </location>
</feature>
<dbReference type="PROSITE" id="PS51140">
    <property type="entry name" value="CUE"/>
    <property type="match status" value="1"/>
</dbReference>
<keyword evidence="4 5" id="KW-0472">Membrane</keyword>
<gene>
    <name evidence="8" type="ORF">H4R34_003590</name>
</gene>
<evidence type="ECO:0000256" key="2">
    <source>
        <dbReference type="ARBA" id="ARBA00022692"/>
    </source>
</evidence>
<dbReference type="PANTHER" id="PTHR43066">
    <property type="entry name" value="RHOMBOID-RELATED PROTEIN"/>
    <property type="match status" value="1"/>
</dbReference>
<dbReference type="InterPro" id="IPR022764">
    <property type="entry name" value="Peptidase_S54_rhomboid_dom"/>
</dbReference>
<sequence length="315" mass="34961">MLVSGFTTGFHNTLVSKCLLFALGGGTIASSILRWKPYLSLILNPHLTRDYQFWRLVTSQLAFANSGELLFGSLLLYQCRVIERHYGSAKFAAFVLLTSVTAKLLELGFLVSGNSIGLNSLPPGPYGLIFATLYQFYRIIPSTYKFRILGVSLTDKSYMYLLALQFLALNYPTSLIPALCGILAGILYQTDMGGLKRWRFPASLTRLASNWLKPLLATSTAPTSSAATLDQAYSSRARRDHLIQRTMFPQTQQMTDLGQSYMETMTEGMPQPIREEHIVALMTMFPNLERSAVVTALQSSNNDVNAAATLLLEQN</sequence>
<dbReference type="Pfam" id="PF01694">
    <property type="entry name" value="Rhomboid"/>
    <property type="match status" value="1"/>
</dbReference>
<dbReference type="PANTHER" id="PTHR43066:SF21">
    <property type="entry name" value="UBIQUITIN-ASSOCIATED DOMAIN-CONTAINING PROTEIN 2"/>
    <property type="match status" value="1"/>
</dbReference>
<feature type="transmembrane region" description="Helical" evidence="5">
    <location>
        <begin position="53"/>
        <end position="77"/>
    </location>
</feature>
<evidence type="ECO:0000256" key="3">
    <source>
        <dbReference type="ARBA" id="ARBA00022989"/>
    </source>
</evidence>
<evidence type="ECO:0000256" key="1">
    <source>
        <dbReference type="ARBA" id="ARBA00004141"/>
    </source>
</evidence>
<protein>
    <recommendedName>
        <fullName evidence="10">CUE domain-containing protein</fullName>
    </recommendedName>
</protein>
<dbReference type="Proteomes" id="UP001151582">
    <property type="component" value="Unassembled WGS sequence"/>
</dbReference>
<comment type="subcellular location">
    <subcellularLocation>
        <location evidence="1">Membrane</location>
        <topology evidence="1">Multi-pass membrane protein</topology>
    </subcellularLocation>
</comment>
<dbReference type="EMBL" id="JANBQB010000350">
    <property type="protein sequence ID" value="KAJ1977407.1"/>
    <property type="molecule type" value="Genomic_DNA"/>
</dbReference>
<dbReference type="AlphaFoldDB" id="A0A9W8ECH0"/>
<comment type="caution">
    <text evidence="8">The sequence shown here is derived from an EMBL/GenBank/DDBJ whole genome shotgun (WGS) entry which is preliminary data.</text>
</comment>
<reference evidence="8" key="1">
    <citation type="submission" date="2022-07" db="EMBL/GenBank/DDBJ databases">
        <title>Phylogenomic reconstructions and comparative analyses of Kickxellomycotina fungi.</title>
        <authorList>
            <person name="Reynolds N.K."/>
            <person name="Stajich J.E."/>
            <person name="Barry K."/>
            <person name="Grigoriev I.V."/>
            <person name="Crous P."/>
            <person name="Smith M.E."/>
        </authorList>
    </citation>
    <scope>NUCLEOTIDE SEQUENCE</scope>
    <source>
        <strain evidence="8">RSA 567</strain>
    </source>
</reference>
<feature type="domain" description="CUE" evidence="7">
    <location>
        <begin position="273"/>
        <end position="315"/>
    </location>
</feature>
<evidence type="ECO:0000259" key="6">
    <source>
        <dbReference type="PROSITE" id="PS50030"/>
    </source>
</evidence>
<accession>A0A9W8ECH0</accession>
<dbReference type="SUPFAM" id="SSF46934">
    <property type="entry name" value="UBA-like"/>
    <property type="match status" value="1"/>
</dbReference>
<dbReference type="Gene3D" id="1.20.1540.10">
    <property type="entry name" value="Rhomboid-like"/>
    <property type="match status" value="1"/>
</dbReference>